<dbReference type="PANTHER" id="PTHR11635:SF152">
    <property type="entry name" value="CAMP-DEPENDENT PROTEIN KINASE TYPE I REGULATORY SUBUNIT-RELATED"/>
    <property type="match status" value="1"/>
</dbReference>
<sequence length="406" mass="45799">MSDHYPITIPEGLNELLQEFALSVLRKKPEDLVDYAAYYFTDLKEKKQGNGNEVGQMEVSEENNSSLLGLTADPTTLLKDANGDMDTLPSDDDDEAATPVRFDRGRRCSVFAEPFSPSDEDELQKICYPKSDEQRGRLCEAFSNCFLFKNLEPEQKTFVLDAMFEKTAAVGDHLIEQGDDGDFFYIIEKGFYEVYINDKSTSKLVSHYDNEGSFGELALLYNTPRKATVVAKTAGTLWALDRMSFRRIVMESASKKRKMYEKFLVSIPMLSSLDNYERMNIADALRREEYSDGDLIIQQGDTATEFYLMVEGEVAIRMRDKEGSDEEVDISVVSVGGYFGELALLVNKPRAASVYAQGRVVCAALDIGAFERLLGPCVEIMKRNFENYEQQLIQLLGSTMDILKTD</sequence>
<dbReference type="SUPFAM" id="SSF47391">
    <property type="entry name" value="Dimerization-anchoring domain of cAMP-dependent PK regulatory subunit"/>
    <property type="match status" value="1"/>
</dbReference>
<keyword evidence="4" id="KW-0677">Repeat</keyword>
<dbReference type="FunFam" id="2.60.120.10:FF:000108">
    <property type="entry name" value="cAMP-dependent protein kinase type II regulatory subunit"/>
    <property type="match status" value="1"/>
</dbReference>
<feature type="domain" description="Cyclic nucleotide-binding" evidence="10">
    <location>
        <begin position="269"/>
        <end position="391"/>
    </location>
</feature>
<keyword evidence="12" id="KW-1185">Reference proteome</keyword>
<dbReference type="InterPro" id="IPR012198">
    <property type="entry name" value="cAMP_dep_PK_reg_su"/>
</dbReference>
<keyword evidence="3 8" id="KW-0116">cAMP-binding</keyword>
<gene>
    <name evidence="11" type="ORF">LOD99_12665</name>
</gene>
<dbReference type="PROSITE" id="PS00888">
    <property type="entry name" value="CNMP_BINDING_1"/>
    <property type="match status" value="2"/>
</dbReference>
<dbReference type="FunFam" id="1.20.890.10:FF:000002">
    <property type="entry name" value="cAMP-dependent protein kinase type II-alpha regulatory subunit"/>
    <property type="match status" value="1"/>
</dbReference>
<dbReference type="GO" id="GO:0030552">
    <property type="term" value="F:cAMP binding"/>
    <property type="evidence" value="ECO:0007669"/>
    <property type="project" value="UniProtKB-KW"/>
</dbReference>
<feature type="binding site" evidence="8">
    <location>
        <position position="350"/>
    </location>
    <ligand>
        <name>3',5'-cyclic AMP</name>
        <dbReference type="ChEBI" id="CHEBI:58165"/>
        <label>2</label>
    </ligand>
</feature>
<dbReference type="SUPFAM" id="SSF51206">
    <property type="entry name" value="cAMP-binding domain-like"/>
    <property type="match status" value="2"/>
</dbReference>
<evidence type="ECO:0000256" key="1">
    <source>
        <dbReference type="ARBA" id="ARBA00005753"/>
    </source>
</evidence>
<feature type="binding site" evidence="8">
    <location>
        <position position="216"/>
    </location>
    <ligand>
        <name>3',5'-cyclic AMP</name>
        <dbReference type="ChEBI" id="CHEBI:58165"/>
        <label>1</label>
    </ligand>
</feature>
<dbReference type="EMBL" id="JAKMXF010000354">
    <property type="protein sequence ID" value="KAI6646544.1"/>
    <property type="molecule type" value="Genomic_DNA"/>
</dbReference>
<dbReference type="FunFam" id="2.60.120.10:FF:000017">
    <property type="entry name" value="cAMP-dependent protein kinase type II regulatory subunit"/>
    <property type="match status" value="1"/>
</dbReference>
<evidence type="ECO:0000256" key="2">
    <source>
        <dbReference type="ARBA" id="ARBA00022553"/>
    </source>
</evidence>
<dbReference type="AlphaFoldDB" id="A0AAV7JCP8"/>
<evidence type="ECO:0000256" key="5">
    <source>
        <dbReference type="ARBA" id="ARBA00022741"/>
    </source>
</evidence>
<evidence type="ECO:0000313" key="12">
    <source>
        <dbReference type="Proteomes" id="UP001165289"/>
    </source>
</evidence>
<dbReference type="GO" id="GO:0005952">
    <property type="term" value="C:cAMP-dependent protein kinase complex"/>
    <property type="evidence" value="ECO:0007669"/>
    <property type="project" value="InterPro"/>
</dbReference>
<dbReference type="InterPro" id="IPR014710">
    <property type="entry name" value="RmlC-like_jellyroll"/>
</dbReference>
<dbReference type="CDD" id="cd12099">
    <property type="entry name" value="DD_RII_PKA"/>
    <property type="match status" value="1"/>
</dbReference>
<organism evidence="11 12">
    <name type="scientific">Oopsacas minuta</name>
    <dbReference type="NCBI Taxonomy" id="111878"/>
    <lineage>
        <taxon>Eukaryota</taxon>
        <taxon>Metazoa</taxon>
        <taxon>Porifera</taxon>
        <taxon>Hexactinellida</taxon>
        <taxon>Hexasterophora</taxon>
        <taxon>Lyssacinosida</taxon>
        <taxon>Leucopsacidae</taxon>
        <taxon>Oopsacas</taxon>
    </lineage>
</organism>
<dbReference type="GO" id="GO:0004862">
    <property type="term" value="F:cAMP-dependent protein kinase inhibitor activity"/>
    <property type="evidence" value="ECO:0007669"/>
    <property type="project" value="TreeGrafter"/>
</dbReference>
<dbReference type="PRINTS" id="PR00103">
    <property type="entry name" value="CAMPKINASE"/>
</dbReference>
<feature type="binding site" evidence="8">
    <location>
        <position position="225"/>
    </location>
    <ligand>
        <name>3',5'-cyclic AMP</name>
        <dbReference type="ChEBI" id="CHEBI:58165"/>
        <label>1</label>
    </ligand>
</feature>
<evidence type="ECO:0000256" key="8">
    <source>
        <dbReference type="PIRSR" id="PIRSR000548-1"/>
    </source>
</evidence>
<dbReference type="Pfam" id="PF00027">
    <property type="entry name" value="cNMP_binding"/>
    <property type="match status" value="2"/>
</dbReference>
<name>A0AAV7JCP8_9METZ</name>
<dbReference type="GO" id="GO:0005829">
    <property type="term" value="C:cytosol"/>
    <property type="evidence" value="ECO:0007669"/>
    <property type="project" value="TreeGrafter"/>
</dbReference>
<dbReference type="GO" id="GO:0034236">
    <property type="term" value="F:protein kinase A catalytic subunit binding"/>
    <property type="evidence" value="ECO:0007669"/>
    <property type="project" value="TreeGrafter"/>
</dbReference>
<dbReference type="PROSITE" id="PS00889">
    <property type="entry name" value="CNMP_BINDING_2"/>
    <property type="match status" value="1"/>
</dbReference>
<evidence type="ECO:0000256" key="3">
    <source>
        <dbReference type="ARBA" id="ARBA00022566"/>
    </source>
</evidence>
<dbReference type="PANTHER" id="PTHR11635">
    <property type="entry name" value="CAMP-DEPENDENT PROTEIN KINASE REGULATORY CHAIN"/>
    <property type="match status" value="1"/>
</dbReference>
<dbReference type="SMART" id="SM00394">
    <property type="entry name" value="RIIa"/>
    <property type="match status" value="1"/>
</dbReference>
<feature type="domain" description="Cyclic nucleotide-binding" evidence="10">
    <location>
        <begin position="147"/>
        <end position="266"/>
    </location>
</feature>
<evidence type="ECO:0000256" key="9">
    <source>
        <dbReference type="SAM" id="MobiDB-lite"/>
    </source>
</evidence>
<evidence type="ECO:0000256" key="7">
    <source>
        <dbReference type="ARBA" id="ARBA00067959"/>
    </source>
</evidence>
<dbReference type="InterPro" id="IPR000595">
    <property type="entry name" value="cNMP-bd_dom"/>
</dbReference>
<reference evidence="11 12" key="1">
    <citation type="journal article" date="2023" name="BMC Biol.">
        <title>The compact genome of the sponge Oopsacas minuta (Hexactinellida) is lacking key metazoan core genes.</title>
        <authorList>
            <person name="Santini S."/>
            <person name="Schenkelaars Q."/>
            <person name="Jourda C."/>
            <person name="Duchesne M."/>
            <person name="Belahbib H."/>
            <person name="Rocher C."/>
            <person name="Selva M."/>
            <person name="Riesgo A."/>
            <person name="Vervoort M."/>
            <person name="Leys S.P."/>
            <person name="Kodjabachian L."/>
            <person name="Le Bivic A."/>
            <person name="Borchiellini C."/>
            <person name="Claverie J.M."/>
            <person name="Renard E."/>
        </authorList>
    </citation>
    <scope>NUCLEOTIDE SEQUENCE [LARGE SCALE GENOMIC DNA]</scope>
    <source>
        <strain evidence="11">SPO-2</strain>
    </source>
</reference>
<dbReference type="SMART" id="SM00100">
    <property type="entry name" value="cNMP"/>
    <property type="match status" value="2"/>
</dbReference>
<dbReference type="InterPro" id="IPR018488">
    <property type="entry name" value="cNMP-bd_CS"/>
</dbReference>
<dbReference type="InterPro" id="IPR003117">
    <property type="entry name" value="cAMP_dep_PK_reg_su_I/II_a/b"/>
</dbReference>
<proteinExistence type="inferred from homology"/>
<dbReference type="Gene3D" id="1.20.890.10">
    <property type="entry name" value="cAMP-dependent protein kinase regulatory subunit, dimerization-anchoring domain"/>
    <property type="match status" value="1"/>
</dbReference>
<dbReference type="Pfam" id="PF02197">
    <property type="entry name" value="RIIa"/>
    <property type="match status" value="1"/>
</dbReference>
<dbReference type="CDD" id="cd00038">
    <property type="entry name" value="CAP_ED"/>
    <property type="match status" value="2"/>
</dbReference>
<dbReference type="PIRSF" id="PIRSF000548">
    <property type="entry name" value="PK_regulatory"/>
    <property type="match status" value="1"/>
</dbReference>
<dbReference type="PROSITE" id="PS50042">
    <property type="entry name" value="CNMP_BINDING_3"/>
    <property type="match status" value="2"/>
</dbReference>
<evidence type="ECO:0000256" key="4">
    <source>
        <dbReference type="ARBA" id="ARBA00022737"/>
    </source>
</evidence>
<keyword evidence="2" id="KW-0597">Phosphoprotein</keyword>
<accession>A0AAV7JCP8</accession>
<dbReference type="Proteomes" id="UP001165289">
    <property type="component" value="Unassembled WGS sequence"/>
</dbReference>
<evidence type="ECO:0000259" key="10">
    <source>
        <dbReference type="PROSITE" id="PS50042"/>
    </source>
</evidence>
<dbReference type="InterPro" id="IPR050503">
    <property type="entry name" value="cAMP-dep_PK_reg_su-like"/>
</dbReference>
<evidence type="ECO:0000313" key="11">
    <source>
        <dbReference type="EMBL" id="KAI6646544.1"/>
    </source>
</evidence>
<comment type="caution">
    <text evidence="11">The sequence shown here is derived from an EMBL/GenBank/DDBJ whole genome shotgun (WGS) entry which is preliminary data.</text>
</comment>
<dbReference type="Gene3D" id="2.60.120.10">
    <property type="entry name" value="Jelly Rolls"/>
    <property type="match status" value="2"/>
</dbReference>
<dbReference type="InterPro" id="IPR018490">
    <property type="entry name" value="cNMP-bd_dom_sf"/>
</dbReference>
<protein>
    <recommendedName>
        <fullName evidence="7">cAMP-dependent protein kinase type II regulatory subunit</fullName>
    </recommendedName>
</protein>
<feature type="binding site" evidence="8">
    <location>
        <position position="341"/>
    </location>
    <ligand>
        <name>3',5'-cyclic AMP</name>
        <dbReference type="ChEBI" id="CHEBI:58165"/>
        <label>2</label>
    </ligand>
</feature>
<keyword evidence="6 8" id="KW-0114">cAMP</keyword>
<feature type="region of interest" description="Disordered" evidence="9">
    <location>
        <begin position="78"/>
        <end position="99"/>
    </location>
</feature>
<comment type="similarity">
    <text evidence="1">Belongs to the cAMP-dependent kinase regulatory chain family.</text>
</comment>
<keyword evidence="5 8" id="KW-0547">Nucleotide-binding</keyword>
<evidence type="ECO:0000256" key="6">
    <source>
        <dbReference type="ARBA" id="ARBA00023149"/>
    </source>
</evidence>